<feature type="domain" description="Nal1 C-terminal" evidence="2">
    <location>
        <begin position="278"/>
        <end position="501"/>
    </location>
</feature>
<dbReference type="Pfam" id="PF25608">
    <property type="entry name" value="NAL1_N"/>
    <property type="match status" value="1"/>
</dbReference>
<dbReference type="AlphaFoldDB" id="W4LCY0"/>
<dbReference type="Proteomes" id="UP000019141">
    <property type="component" value="Unassembled WGS sequence"/>
</dbReference>
<organism evidence="3 4">
    <name type="scientific">Entotheonella factor</name>
    <dbReference type="NCBI Taxonomy" id="1429438"/>
    <lineage>
        <taxon>Bacteria</taxon>
        <taxon>Pseudomonadati</taxon>
        <taxon>Nitrospinota/Tectimicrobiota group</taxon>
        <taxon>Candidatus Tectimicrobiota</taxon>
        <taxon>Candidatus Entotheonellia</taxon>
        <taxon>Candidatus Entotheonellales</taxon>
        <taxon>Candidatus Entotheonellaceae</taxon>
        <taxon>Candidatus Entotheonella</taxon>
    </lineage>
</organism>
<dbReference type="InterPro" id="IPR057904">
    <property type="entry name" value="Nal1_C"/>
</dbReference>
<dbReference type="SUPFAM" id="SSF50494">
    <property type="entry name" value="Trypsin-like serine proteases"/>
    <property type="match status" value="1"/>
</dbReference>
<evidence type="ECO:0000259" key="2">
    <source>
        <dbReference type="Pfam" id="PF25819"/>
    </source>
</evidence>
<dbReference type="InterPro" id="IPR057906">
    <property type="entry name" value="Nal1"/>
</dbReference>
<comment type="caution">
    <text evidence="3">The sequence shown here is derived from an EMBL/GenBank/DDBJ whole genome shotgun (WGS) entry which is preliminary data.</text>
</comment>
<evidence type="ECO:0000313" key="3">
    <source>
        <dbReference type="EMBL" id="ETW95181.1"/>
    </source>
</evidence>
<proteinExistence type="predicted"/>
<keyword evidence="4" id="KW-1185">Reference proteome</keyword>
<dbReference type="HOGENOM" id="CLU_542577_0_0_7"/>
<dbReference type="PANTHER" id="PTHR31521">
    <property type="entry name" value="EXPRESSED PROTEIN"/>
    <property type="match status" value="1"/>
</dbReference>
<evidence type="ECO:0000313" key="4">
    <source>
        <dbReference type="Proteomes" id="UP000019141"/>
    </source>
</evidence>
<reference evidence="3 4" key="1">
    <citation type="journal article" date="2014" name="Nature">
        <title>An environmental bacterial taxon with a large and distinct metabolic repertoire.</title>
        <authorList>
            <person name="Wilson M.C."/>
            <person name="Mori T."/>
            <person name="Ruckert C."/>
            <person name="Uria A.R."/>
            <person name="Helf M.J."/>
            <person name="Takada K."/>
            <person name="Gernert C."/>
            <person name="Steffens U.A."/>
            <person name="Heycke N."/>
            <person name="Schmitt S."/>
            <person name="Rinke C."/>
            <person name="Helfrich E.J."/>
            <person name="Brachmann A.O."/>
            <person name="Gurgui C."/>
            <person name="Wakimoto T."/>
            <person name="Kracht M."/>
            <person name="Crusemann M."/>
            <person name="Hentschel U."/>
            <person name="Abe I."/>
            <person name="Matsunaga S."/>
            <person name="Kalinowski J."/>
            <person name="Takeyama H."/>
            <person name="Piel J."/>
        </authorList>
    </citation>
    <scope>NUCLEOTIDE SEQUENCE [LARGE SCALE GENOMIC DNA]</scope>
    <source>
        <strain evidence="4">TSY1</strain>
    </source>
</reference>
<gene>
    <name evidence="3" type="ORF">ETSY1_31685</name>
</gene>
<accession>W4LCY0</accession>
<dbReference type="Pfam" id="PF25819">
    <property type="entry name" value="Nal1_C"/>
    <property type="match status" value="1"/>
</dbReference>
<dbReference type="PANTHER" id="PTHR31521:SF2">
    <property type="entry name" value="EXPRESSED PROTEIN"/>
    <property type="match status" value="1"/>
</dbReference>
<dbReference type="InterPro" id="IPR009003">
    <property type="entry name" value="Peptidase_S1_PA"/>
</dbReference>
<evidence type="ECO:0000259" key="1">
    <source>
        <dbReference type="Pfam" id="PF25608"/>
    </source>
</evidence>
<sequence length="502" mass="55536">MMMSQRTTIQGEVIGFNEILHGKKAIHCWTNAIQAAMVPQPLDLSAYLGLEVSVSGTLQEDLWLAWLEGVESEETPIQITGKVVGLNQIYSGGREITCYRHGMVEAFHMPLNLMDYMDETMTVAGILRGTTLYRASIVSVPERETGMDANKEATSLNDLLRIRAANREQIEAINGNLGTALGYKWTNGQRTNHPCIMIFVPQKLNPALVPPSEREPDVLEGPDGMWCLTDVVTGGKKESLADIDPLPPLSQENQDVIDELRSGNIGLIGGIQLAFYEGGIQQPSNAFVGTAGIAVRHRETKKVGFLTNQHVADEPGRTIYHPRHLNARLGFTKRVRTRVTDAAWYQGVIDESFSSVRCDCAFVQVSDALQSLVKPGLHVIGNTGSVLPINPDTMDIIGQKVISIGRTRGVQRGTIVAYAYEFQDDFFSRYTDLLIIGEEGKVFSWKGDSGKVIVTDDAELRPVALLWGGWQERLRKGREQEMWSYAIDLGKILDLLNLDVLV</sequence>
<name>W4LCY0_ENTF1</name>
<feature type="domain" description="Nal1 N-terminal" evidence="1">
    <location>
        <begin position="151"/>
        <end position="232"/>
    </location>
</feature>
<dbReference type="EMBL" id="AZHW01000948">
    <property type="protein sequence ID" value="ETW95181.1"/>
    <property type="molecule type" value="Genomic_DNA"/>
</dbReference>
<dbReference type="InterPro" id="IPR057905">
    <property type="entry name" value="Nal1_N"/>
</dbReference>
<protein>
    <submittedName>
        <fullName evidence="3">Uncharacterized protein</fullName>
    </submittedName>
</protein>